<evidence type="ECO:0000256" key="2">
    <source>
        <dbReference type="ARBA" id="ARBA00022723"/>
    </source>
</evidence>
<accession>A0ABW4Q556</accession>
<dbReference type="InterPro" id="IPR015813">
    <property type="entry name" value="Pyrv/PenolPyrv_kinase-like_dom"/>
</dbReference>
<dbReference type="Pfam" id="PF03328">
    <property type="entry name" value="HpcH_HpaI"/>
    <property type="match status" value="1"/>
</dbReference>
<dbReference type="InterPro" id="IPR011206">
    <property type="entry name" value="Citrate_lyase_beta/mcl1/mcl2"/>
</dbReference>
<keyword evidence="2" id="KW-0479">Metal-binding</keyword>
<dbReference type="PANTHER" id="PTHR32308:SF10">
    <property type="entry name" value="CITRATE LYASE SUBUNIT BETA"/>
    <property type="match status" value="1"/>
</dbReference>
<dbReference type="InterPro" id="IPR005000">
    <property type="entry name" value="Aldolase/citrate-lyase_domain"/>
</dbReference>
<evidence type="ECO:0000256" key="1">
    <source>
        <dbReference type="ARBA" id="ARBA00001946"/>
    </source>
</evidence>
<dbReference type="SUPFAM" id="SSF51621">
    <property type="entry name" value="Phosphoenolpyruvate/pyruvate domain"/>
    <property type="match status" value="1"/>
</dbReference>
<sequence>MSRPIIVALYAPADRPERFEKALRAGADAVIVDLEDAVTASRKAEARAALTDFAALWEACGDHAPAVQVRVNAVGSSAHEADLDAVSALPPAFGVRLPKTQAAEDIAALRAAMPGRQVHALLETALSIERAFEIACSGVSSIATGEADLRAALGVPAGPAGEAGLAWSRSRVVNAAAAAGLPSPLMAVYADVVDVDGLEASCRAGRTLGFSGRTAVHPRQLDVIRRVFTPGASEVARAQGIVDRVQAAAVDGTGAFVLQDGTFIDIAMVRAAERIIALAGNEPDPGHQLPD</sequence>
<dbReference type="Gene3D" id="3.20.20.60">
    <property type="entry name" value="Phosphoenolpyruvate-binding domains"/>
    <property type="match status" value="1"/>
</dbReference>
<evidence type="ECO:0000313" key="6">
    <source>
        <dbReference type="Proteomes" id="UP001597307"/>
    </source>
</evidence>
<keyword evidence="5" id="KW-0456">Lyase</keyword>
<dbReference type="Proteomes" id="UP001597307">
    <property type="component" value="Unassembled WGS sequence"/>
</dbReference>
<proteinExistence type="predicted"/>
<keyword evidence="6" id="KW-1185">Reference proteome</keyword>
<gene>
    <name evidence="5" type="ORF">ACFSFX_04500</name>
</gene>
<comment type="caution">
    <text evidence="5">The sequence shown here is derived from an EMBL/GenBank/DDBJ whole genome shotgun (WGS) entry which is preliminary data.</text>
</comment>
<feature type="domain" description="HpcH/HpaI aldolase/citrate lyase" evidence="4">
    <location>
        <begin position="8"/>
        <end position="218"/>
    </location>
</feature>
<dbReference type="PANTHER" id="PTHR32308">
    <property type="entry name" value="LYASE BETA SUBUNIT, PUTATIVE (AFU_ORTHOLOGUE AFUA_4G13030)-RELATED"/>
    <property type="match status" value="1"/>
</dbReference>
<dbReference type="RefSeq" id="WP_343878084.1">
    <property type="nucleotide sequence ID" value="NZ_BAAAIJ010000009.1"/>
</dbReference>
<evidence type="ECO:0000256" key="3">
    <source>
        <dbReference type="ARBA" id="ARBA00022842"/>
    </source>
</evidence>
<evidence type="ECO:0000313" key="5">
    <source>
        <dbReference type="EMBL" id="MFD1845852.1"/>
    </source>
</evidence>
<evidence type="ECO:0000259" key="4">
    <source>
        <dbReference type="Pfam" id="PF03328"/>
    </source>
</evidence>
<comment type="cofactor">
    <cofactor evidence="1">
        <name>Mg(2+)</name>
        <dbReference type="ChEBI" id="CHEBI:18420"/>
    </cofactor>
</comment>
<name>A0ABW4Q556_9MICC</name>
<reference evidence="6" key="1">
    <citation type="journal article" date="2019" name="Int. J. Syst. Evol. Microbiol.">
        <title>The Global Catalogue of Microorganisms (GCM) 10K type strain sequencing project: providing services to taxonomists for standard genome sequencing and annotation.</title>
        <authorList>
            <consortium name="The Broad Institute Genomics Platform"/>
            <consortium name="The Broad Institute Genome Sequencing Center for Infectious Disease"/>
            <person name="Wu L."/>
            <person name="Ma J."/>
        </authorList>
    </citation>
    <scope>NUCLEOTIDE SEQUENCE [LARGE SCALE GENOMIC DNA]</scope>
    <source>
        <strain evidence="6">JCM 11496</strain>
    </source>
</reference>
<keyword evidence="3" id="KW-0460">Magnesium</keyword>
<dbReference type="GO" id="GO:0016829">
    <property type="term" value="F:lyase activity"/>
    <property type="evidence" value="ECO:0007669"/>
    <property type="project" value="UniProtKB-KW"/>
</dbReference>
<dbReference type="InterPro" id="IPR040442">
    <property type="entry name" value="Pyrv_kinase-like_dom_sf"/>
</dbReference>
<organism evidence="5 6">
    <name type="scientific">Arthrobacter flavus</name>
    <dbReference type="NCBI Taxonomy" id="95172"/>
    <lineage>
        <taxon>Bacteria</taxon>
        <taxon>Bacillati</taxon>
        <taxon>Actinomycetota</taxon>
        <taxon>Actinomycetes</taxon>
        <taxon>Micrococcales</taxon>
        <taxon>Micrococcaceae</taxon>
        <taxon>Arthrobacter</taxon>
    </lineage>
</organism>
<protein>
    <submittedName>
        <fullName evidence="5">HpcH/HpaI aldolase/citrate lyase family protein</fullName>
    </submittedName>
</protein>
<dbReference type="PIRSF" id="PIRSF015582">
    <property type="entry name" value="Cit_lyase_B"/>
    <property type="match status" value="1"/>
</dbReference>
<dbReference type="EMBL" id="JBHUGA010000009">
    <property type="protein sequence ID" value="MFD1845852.1"/>
    <property type="molecule type" value="Genomic_DNA"/>
</dbReference>